<reference evidence="1" key="1">
    <citation type="submission" date="2019-06" db="EMBL/GenBank/DDBJ databases">
        <authorList>
            <person name="Zheng W."/>
        </authorList>
    </citation>
    <scope>NUCLEOTIDE SEQUENCE</scope>
    <source>
        <strain evidence="1">QDHG01</strain>
    </source>
</reference>
<sequence>MLDPQFRDMQGACSRPLLQQEWNLGSMIRPIQESNLRRTLLHHSHVFHLPRSMDQENHRLQRWGRRPITQWYVYQQCIYRNRGCICYIWIVFRNIAGRYLSERNCGYCEQHTFLEGTCKAYSVFAACGSFHTSLYADLKQVTDDDSLPIQTDSSDVLRDVDTLFCHKIGPCQAQLGLKG</sequence>
<protein>
    <submittedName>
        <fullName evidence="1">Uncharacterized protein</fullName>
    </submittedName>
</protein>
<accession>A0A8J8NXS3</accession>
<dbReference type="AlphaFoldDB" id="A0A8J8NXS3"/>
<evidence type="ECO:0000313" key="2">
    <source>
        <dbReference type="Proteomes" id="UP000785679"/>
    </source>
</evidence>
<dbReference type="Proteomes" id="UP000785679">
    <property type="component" value="Unassembled WGS sequence"/>
</dbReference>
<name>A0A8J8NXS3_HALGN</name>
<comment type="caution">
    <text evidence="1">The sequence shown here is derived from an EMBL/GenBank/DDBJ whole genome shotgun (WGS) entry which is preliminary data.</text>
</comment>
<gene>
    <name evidence="1" type="ORF">FGO68_gene8900</name>
</gene>
<keyword evidence="2" id="KW-1185">Reference proteome</keyword>
<organism evidence="1 2">
    <name type="scientific">Halteria grandinella</name>
    <dbReference type="NCBI Taxonomy" id="5974"/>
    <lineage>
        <taxon>Eukaryota</taxon>
        <taxon>Sar</taxon>
        <taxon>Alveolata</taxon>
        <taxon>Ciliophora</taxon>
        <taxon>Intramacronucleata</taxon>
        <taxon>Spirotrichea</taxon>
        <taxon>Stichotrichia</taxon>
        <taxon>Sporadotrichida</taxon>
        <taxon>Halteriidae</taxon>
        <taxon>Halteria</taxon>
    </lineage>
</organism>
<evidence type="ECO:0000313" key="1">
    <source>
        <dbReference type="EMBL" id="TNV83513.1"/>
    </source>
</evidence>
<dbReference type="EMBL" id="RRYP01003765">
    <property type="protein sequence ID" value="TNV83513.1"/>
    <property type="molecule type" value="Genomic_DNA"/>
</dbReference>
<proteinExistence type="predicted"/>